<dbReference type="GO" id="GO:0042597">
    <property type="term" value="C:periplasmic space"/>
    <property type="evidence" value="ECO:0007669"/>
    <property type="project" value="UniProtKB-SubCell"/>
</dbReference>
<dbReference type="Gene3D" id="2.70.98.70">
    <property type="match status" value="1"/>
</dbReference>
<dbReference type="Pfam" id="PF07940">
    <property type="entry name" value="Hepar_II_III_C"/>
    <property type="match status" value="1"/>
</dbReference>
<reference evidence="7 8" key="1">
    <citation type="submission" date="2018-07" db="EMBL/GenBank/DDBJ databases">
        <title>Desertimonas flava gen. nov. sp. nov.</title>
        <authorList>
            <person name="Liu S."/>
        </authorList>
    </citation>
    <scope>NUCLEOTIDE SEQUENCE [LARGE SCALE GENOMIC DNA]</scope>
    <source>
        <strain evidence="7 8">16Sb5-5</strain>
    </source>
</reference>
<organism evidence="7 8">
    <name type="scientific">Desertihabitans brevis</name>
    <dbReference type="NCBI Taxonomy" id="2268447"/>
    <lineage>
        <taxon>Bacteria</taxon>
        <taxon>Bacillati</taxon>
        <taxon>Actinomycetota</taxon>
        <taxon>Actinomycetes</taxon>
        <taxon>Propionibacteriales</taxon>
        <taxon>Propionibacteriaceae</taxon>
        <taxon>Desertihabitans</taxon>
    </lineage>
</organism>
<dbReference type="GO" id="GO:0016829">
    <property type="term" value="F:lyase activity"/>
    <property type="evidence" value="ECO:0007669"/>
    <property type="project" value="UniProtKB-KW"/>
</dbReference>
<dbReference type="EMBL" id="QOUI01000007">
    <property type="protein sequence ID" value="RCK69131.1"/>
    <property type="molecule type" value="Genomic_DNA"/>
</dbReference>
<sequence length="542" mass="61241">MGSATSRLSMVRSFEPGVADGIWFQLVEAGSVRDGRPITWPIPNFLQAPDAAEVQAAEGYRAEPGFAPVAIPIDWGANPFRDRAWMNRLMCLQPMDAYVLAFRAGERRWLRPAADIYFSWCDYHLQQRQRAYMSWYDMPVGYRATKTAFLLSAVLEGDLEPSVDEQRVLVASAEAHLRELVRPDTLSHGNHGIFQMHGLAVLAQCFWALPDARPALDYARETMQYLVGRQFNDEGVHLEHSPKYHEWMMGELSDIAASGWHALDVAAVLERAEEVRGWFLEPDGGVVRIGDTASFRGWPPATVSTPDFANDRYQMRWFRKGGYAVARSADGQLFVQGSYHSRAHKHADDLSFELFDRGRRILVDSGAEGYGVGSARAYFLSTAAHNTVEVDAMSHPRDGTDAYGSSIQDVETRPDEVRVRAAVDHVSMDWRHERVLSWKPGQRLVLYDRLTSPRFRSFSFWLHLAPEFERLDDATFCDGEVHCVLECEAPYRWYRGTEDPMRGWRANGTDERLPAWSGCATVTAAQVYLRTIVRVSASCDCG</sequence>
<dbReference type="Pfam" id="PF16889">
    <property type="entry name" value="Hepar_II_III_N"/>
    <property type="match status" value="1"/>
</dbReference>
<dbReference type="PANTHER" id="PTHR39210">
    <property type="entry name" value="HEPARIN-SULFATE LYASE"/>
    <property type="match status" value="1"/>
</dbReference>
<keyword evidence="8" id="KW-1185">Reference proteome</keyword>
<gene>
    <name evidence="7" type="ORF">DT076_12360</name>
</gene>
<protein>
    <submittedName>
        <fullName evidence="7">Uncharacterized protein</fullName>
    </submittedName>
</protein>
<dbReference type="InterPro" id="IPR012480">
    <property type="entry name" value="Hepar_II_III_C"/>
</dbReference>
<dbReference type="Gene3D" id="1.50.10.100">
    <property type="entry name" value="Chondroitin AC/alginate lyase"/>
    <property type="match status" value="1"/>
</dbReference>
<name>A0A367YVY8_9ACTN</name>
<evidence type="ECO:0000259" key="6">
    <source>
        <dbReference type="Pfam" id="PF16889"/>
    </source>
</evidence>
<dbReference type="AlphaFoldDB" id="A0A367YVY8"/>
<dbReference type="InterPro" id="IPR008929">
    <property type="entry name" value="Chondroitin_lyas"/>
</dbReference>
<keyword evidence="4" id="KW-0456">Lyase</keyword>
<comment type="subcellular location">
    <subcellularLocation>
        <location evidence="1">Periplasm</location>
    </subcellularLocation>
</comment>
<feature type="domain" description="Heparinase II/III-like C-terminal" evidence="5">
    <location>
        <begin position="313"/>
        <end position="473"/>
    </location>
</feature>
<evidence type="ECO:0000313" key="8">
    <source>
        <dbReference type="Proteomes" id="UP000252770"/>
    </source>
</evidence>
<dbReference type="Proteomes" id="UP000252770">
    <property type="component" value="Unassembled WGS sequence"/>
</dbReference>
<evidence type="ECO:0000256" key="2">
    <source>
        <dbReference type="ARBA" id="ARBA00022729"/>
    </source>
</evidence>
<feature type="domain" description="Heparin-sulfate lyase N-terminal" evidence="6">
    <location>
        <begin position="71"/>
        <end position="256"/>
    </location>
</feature>
<evidence type="ECO:0000256" key="3">
    <source>
        <dbReference type="ARBA" id="ARBA00022764"/>
    </source>
</evidence>
<evidence type="ECO:0000256" key="1">
    <source>
        <dbReference type="ARBA" id="ARBA00004418"/>
    </source>
</evidence>
<evidence type="ECO:0000256" key="4">
    <source>
        <dbReference type="ARBA" id="ARBA00023239"/>
    </source>
</evidence>
<dbReference type="RefSeq" id="WP_114126987.1">
    <property type="nucleotide sequence ID" value="NZ_QOUI01000007.1"/>
</dbReference>
<comment type="caution">
    <text evidence="7">The sequence shown here is derived from an EMBL/GenBank/DDBJ whole genome shotgun (WGS) entry which is preliminary data.</text>
</comment>
<dbReference type="PANTHER" id="PTHR39210:SF1">
    <property type="entry name" value="HEPARIN-SULFATE LYASE"/>
    <property type="match status" value="1"/>
</dbReference>
<dbReference type="InterPro" id="IPR031680">
    <property type="entry name" value="Hepar_II_III_N"/>
</dbReference>
<evidence type="ECO:0000259" key="5">
    <source>
        <dbReference type="Pfam" id="PF07940"/>
    </source>
</evidence>
<evidence type="ECO:0000313" key="7">
    <source>
        <dbReference type="EMBL" id="RCK69131.1"/>
    </source>
</evidence>
<dbReference type="SUPFAM" id="SSF48230">
    <property type="entry name" value="Chondroitin AC/alginate lyase"/>
    <property type="match status" value="1"/>
</dbReference>
<accession>A0A367YVY8</accession>
<keyword evidence="3" id="KW-0574">Periplasm</keyword>
<keyword evidence="2" id="KW-0732">Signal</keyword>
<proteinExistence type="predicted"/>